<evidence type="ECO:0000259" key="6">
    <source>
        <dbReference type="PROSITE" id="PS50123"/>
    </source>
</evidence>
<sequence>MQLAASATDVEAVSTLVSELCGVTLGASKGYLIEARLGELVDRFHCGSYQELANQARSLMNDALRREIVDKMTTNETLFFRDRSPFEALQHKIIPHLIDAKEKTAYPTRLRIWSAGCSTGQEPYSIAMTLSEMIPDIHDWDISIFATDVSDDAIKTASTGVYAAHHVERGLPSQFREKYFQPSTGGWQVTDAIRSLIRFQRANLLEPFTGFGRFDVIFCRNVAIYFTPERRVDLFKRFADSLSADGYLFVGSAEAPSDLTHRFFPEDHCRSTVYRPHGSTSLT</sequence>
<dbReference type="GO" id="GO:0032259">
    <property type="term" value="P:methylation"/>
    <property type="evidence" value="ECO:0007669"/>
    <property type="project" value="UniProtKB-KW"/>
</dbReference>
<keyword evidence="5" id="KW-0949">S-adenosyl-L-methionine</keyword>
<comment type="catalytic activity">
    <reaction evidence="1">
        <text>L-glutamyl-[protein] + S-adenosyl-L-methionine = [protein]-L-glutamate 5-O-methyl ester + S-adenosyl-L-homocysteine</text>
        <dbReference type="Rhea" id="RHEA:24452"/>
        <dbReference type="Rhea" id="RHEA-COMP:10208"/>
        <dbReference type="Rhea" id="RHEA-COMP:10311"/>
        <dbReference type="ChEBI" id="CHEBI:29973"/>
        <dbReference type="ChEBI" id="CHEBI:57856"/>
        <dbReference type="ChEBI" id="CHEBI:59789"/>
        <dbReference type="ChEBI" id="CHEBI:82795"/>
        <dbReference type="EC" id="2.1.1.80"/>
    </reaction>
</comment>
<keyword evidence="3 7" id="KW-0489">Methyltransferase</keyword>
<dbReference type="EC" id="2.1.1.80" evidence="2"/>
<dbReference type="InterPro" id="IPR029063">
    <property type="entry name" value="SAM-dependent_MTases_sf"/>
</dbReference>
<dbReference type="PROSITE" id="PS50123">
    <property type="entry name" value="CHER"/>
    <property type="match status" value="1"/>
</dbReference>
<dbReference type="Gene3D" id="1.10.155.10">
    <property type="entry name" value="Chemotaxis receptor methyltransferase CheR, N-terminal domain"/>
    <property type="match status" value="1"/>
</dbReference>
<dbReference type="PANTHER" id="PTHR24422">
    <property type="entry name" value="CHEMOTAXIS PROTEIN METHYLTRANSFERASE"/>
    <property type="match status" value="1"/>
</dbReference>
<dbReference type="SUPFAM" id="SSF53335">
    <property type="entry name" value="S-adenosyl-L-methionine-dependent methyltransferases"/>
    <property type="match status" value="1"/>
</dbReference>
<dbReference type="CDD" id="cd02440">
    <property type="entry name" value="AdoMet_MTases"/>
    <property type="match status" value="1"/>
</dbReference>
<dbReference type="PRINTS" id="PR00996">
    <property type="entry name" value="CHERMTFRASE"/>
</dbReference>
<dbReference type="GO" id="GO:0008983">
    <property type="term" value="F:protein-glutamate O-methyltransferase activity"/>
    <property type="evidence" value="ECO:0007669"/>
    <property type="project" value="UniProtKB-EC"/>
</dbReference>
<evidence type="ECO:0000313" key="7">
    <source>
        <dbReference type="EMBL" id="TWU58741.1"/>
    </source>
</evidence>
<dbReference type="InterPro" id="IPR050903">
    <property type="entry name" value="Bact_Chemotaxis_MeTrfase"/>
</dbReference>
<name>A0A5C6FGP1_9BACT</name>
<dbReference type="SMART" id="SM00138">
    <property type="entry name" value="MeTrc"/>
    <property type="match status" value="1"/>
</dbReference>
<dbReference type="Gene3D" id="3.40.50.150">
    <property type="entry name" value="Vaccinia Virus protein VP39"/>
    <property type="match status" value="1"/>
</dbReference>
<dbReference type="Pfam" id="PF01739">
    <property type="entry name" value="CheR"/>
    <property type="match status" value="1"/>
</dbReference>
<evidence type="ECO:0000256" key="4">
    <source>
        <dbReference type="ARBA" id="ARBA00022679"/>
    </source>
</evidence>
<dbReference type="AlphaFoldDB" id="A0A5C6FGP1"/>
<evidence type="ECO:0000256" key="5">
    <source>
        <dbReference type="ARBA" id="ARBA00022691"/>
    </source>
</evidence>
<gene>
    <name evidence="7" type="primary">cheR2</name>
    <name evidence="7" type="ORF">Poly51_15210</name>
</gene>
<dbReference type="SUPFAM" id="SSF47757">
    <property type="entry name" value="Chemotaxis receptor methyltransferase CheR, N-terminal domain"/>
    <property type="match status" value="1"/>
</dbReference>
<accession>A0A5C6FGP1</accession>
<evidence type="ECO:0000256" key="1">
    <source>
        <dbReference type="ARBA" id="ARBA00001541"/>
    </source>
</evidence>
<dbReference type="PANTHER" id="PTHR24422:SF21">
    <property type="entry name" value="CHEMOTAXIS PROTEIN METHYLTRANSFERASE 1"/>
    <property type="match status" value="1"/>
</dbReference>
<keyword evidence="4 7" id="KW-0808">Transferase</keyword>
<evidence type="ECO:0000256" key="3">
    <source>
        <dbReference type="ARBA" id="ARBA00022603"/>
    </source>
</evidence>
<comment type="caution">
    <text evidence="7">The sequence shown here is derived from an EMBL/GenBank/DDBJ whole genome shotgun (WGS) entry which is preliminary data.</text>
</comment>
<keyword evidence="8" id="KW-1185">Reference proteome</keyword>
<protein>
    <recommendedName>
        <fullName evidence="2">protein-glutamate O-methyltransferase</fullName>
        <ecNumber evidence="2">2.1.1.80</ecNumber>
    </recommendedName>
</protein>
<evidence type="ECO:0000256" key="2">
    <source>
        <dbReference type="ARBA" id="ARBA00012534"/>
    </source>
</evidence>
<feature type="domain" description="CheR-type methyltransferase" evidence="6">
    <location>
        <begin position="1"/>
        <end position="264"/>
    </location>
</feature>
<organism evidence="7 8">
    <name type="scientific">Rubripirellula tenax</name>
    <dbReference type="NCBI Taxonomy" id="2528015"/>
    <lineage>
        <taxon>Bacteria</taxon>
        <taxon>Pseudomonadati</taxon>
        <taxon>Planctomycetota</taxon>
        <taxon>Planctomycetia</taxon>
        <taxon>Pirellulales</taxon>
        <taxon>Pirellulaceae</taxon>
        <taxon>Rubripirellula</taxon>
    </lineage>
</organism>
<dbReference type="EMBL" id="SJPW01000002">
    <property type="protein sequence ID" value="TWU58741.1"/>
    <property type="molecule type" value="Genomic_DNA"/>
</dbReference>
<dbReference type="InterPro" id="IPR036804">
    <property type="entry name" value="CheR_N_sf"/>
</dbReference>
<proteinExistence type="predicted"/>
<reference evidence="7 8" key="1">
    <citation type="submission" date="2019-02" db="EMBL/GenBank/DDBJ databases">
        <title>Deep-cultivation of Planctomycetes and their phenomic and genomic characterization uncovers novel biology.</title>
        <authorList>
            <person name="Wiegand S."/>
            <person name="Jogler M."/>
            <person name="Boedeker C."/>
            <person name="Pinto D."/>
            <person name="Vollmers J."/>
            <person name="Rivas-Marin E."/>
            <person name="Kohn T."/>
            <person name="Peeters S.H."/>
            <person name="Heuer A."/>
            <person name="Rast P."/>
            <person name="Oberbeckmann S."/>
            <person name="Bunk B."/>
            <person name="Jeske O."/>
            <person name="Meyerdierks A."/>
            <person name="Storesund J.E."/>
            <person name="Kallscheuer N."/>
            <person name="Luecker S."/>
            <person name="Lage O.M."/>
            <person name="Pohl T."/>
            <person name="Merkel B.J."/>
            <person name="Hornburger P."/>
            <person name="Mueller R.-W."/>
            <person name="Bruemmer F."/>
            <person name="Labrenz M."/>
            <person name="Spormann A.M."/>
            <person name="Op Den Camp H."/>
            <person name="Overmann J."/>
            <person name="Amann R."/>
            <person name="Jetten M.S.M."/>
            <person name="Mascher T."/>
            <person name="Medema M.H."/>
            <person name="Devos D.P."/>
            <person name="Kaster A.-K."/>
            <person name="Ovreas L."/>
            <person name="Rohde M."/>
            <person name="Galperin M.Y."/>
            <person name="Jogler C."/>
        </authorList>
    </citation>
    <scope>NUCLEOTIDE SEQUENCE [LARGE SCALE GENOMIC DNA]</scope>
    <source>
        <strain evidence="7 8">Poly51</strain>
    </source>
</reference>
<evidence type="ECO:0000313" key="8">
    <source>
        <dbReference type="Proteomes" id="UP000318288"/>
    </source>
</evidence>
<dbReference type="InterPro" id="IPR022642">
    <property type="entry name" value="CheR_C"/>
</dbReference>
<dbReference type="Proteomes" id="UP000318288">
    <property type="component" value="Unassembled WGS sequence"/>
</dbReference>
<dbReference type="InterPro" id="IPR000780">
    <property type="entry name" value="CheR_MeTrfase"/>
</dbReference>